<gene>
    <name evidence="7" type="ORF">ACA1_361260</name>
</gene>
<sequence length="294" mass="34452">MATKSPQNGGSGNANRKRKRAAANKEKQLAKVEAKEEVVENPSKKRELPPFKNKQKVLILCSRGVTHRYRHLMNDMRMLMPHGKKESKMDDKSHLGTINEIADLNNCNDVLFFECRKKEDLYLSWSSMALHTMDEMKLTGNAMRGSRPILSFDKGFEEQPHWLLVKELFVQVFGTPKGHRKSKPFIDHILHFSIVDDKIWFRNYQIVENEKKERTLVEIGPRFVLHLHRIFDGSFGGPTLYLNPNFISPNRMRQMQRKDVANRFLERKISKQLREKKEEELVLPENEIDNVWKA</sequence>
<dbReference type="PANTHER" id="PTHR13634">
    <property type="entry name" value="RIBOSOME BIOGENESIS PROTEIN BRIX"/>
    <property type="match status" value="1"/>
</dbReference>
<evidence type="ECO:0000256" key="1">
    <source>
        <dbReference type="ARBA" id="ARBA00004604"/>
    </source>
</evidence>
<dbReference type="KEGG" id="acan:ACA1_361260"/>
<evidence type="ECO:0000256" key="3">
    <source>
        <dbReference type="ARBA" id="ARBA00022517"/>
    </source>
</evidence>
<dbReference type="SUPFAM" id="SSF52954">
    <property type="entry name" value="Class II aaRS ABD-related"/>
    <property type="match status" value="1"/>
</dbReference>
<dbReference type="GO" id="GO:0006364">
    <property type="term" value="P:rRNA processing"/>
    <property type="evidence" value="ECO:0007669"/>
    <property type="project" value="InterPro"/>
</dbReference>
<dbReference type="RefSeq" id="XP_004352565.1">
    <property type="nucleotide sequence ID" value="XM_004352513.1"/>
</dbReference>
<dbReference type="Proteomes" id="UP000011083">
    <property type="component" value="Unassembled WGS sequence"/>
</dbReference>
<dbReference type="SMART" id="SM00879">
    <property type="entry name" value="Brix"/>
    <property type="match status" value="1"/>
</dbReference>
<dbReference type="PANTHER" id="PTHR13634:SF0">
    <property type="entry name" value="RIBOSOME BIOGENESIS PROTEIN BRX1 HOMOLOG"/>
    <property type="match status" value="1"/>
</dbReference>
<protein>
    <submittedName>
        <fullName evidence="7">Brix domain containing 2, putative</fullName>
    </submittedName>
</protein>
<dbReference type="InterPro" id="IPR026532">
    <property type="entry name" value="BRX1"/>
</dbReference>
<organism evidence="7 8">
    <name type="scientific">Acanthamoeba castellanii (strain ATCC 30010 / Neff)</name>
    <dbReference type="NCBI Taxonomy" id="1257118"/>
    <lineage>
        <taxon>Eukaryota</taxon>
        <taxon>Amoebozoa</taxon>
        <taxon>Discosea</taxon>
        <taxon>Longamoebia</taxon>
        <taxon>Centramoebida</taxon>
        <taxon>Acanthamoebidae</taxon>
        <taxon>Acanthamoeba</taxon>
    </lineage>
</organism>
<reference evidence="7 8" key="1">
    <citation type="journal article" date="2013" name="Genome Biol.">
        <title>Genome of Acanthamoeba castellanii highlights extensive lateral gene transfer and early evolution of tyrosine kinase signaling.</title>
        <authorList>
            <person name="Clarke M."/>
            <person name="Lohan A.J."/>
            <person name="Liu B."/>
            <person name="Lagkouvardos I."/>
            <person name="Roy S."/>
            <person name="Zafar N."/>
            <person name="Bertelli C."/>
            <person name="Schilde C."/>
            <person name="Kianianmomeni A."/>
            <person name="Burglin T.R."/>
            <person name="Frech C."/>
            <person name="Turcotte B."/>
            <person name="Kopec K.O."/>
            <person name="Synnott J.M."/>
            <person name="Choo C."/>
            <person name="Paponov I."/>
            <person name="Finkler A."/>
            <person name="Soon Heng Tan C."/>
            <person name="Hutchins A.P."/>
            <person name="Weinmeier T."/>
            <person name="Rattei T."/>
            <person name="Chu J.S."/>
            <person name="Gimenez G."/>
            <person name="Irimia M."/>
            <person name="Rigden D.J."/>
            <person name="Fitzpatrick D.A."/>
            <person name="Lorenzo-Morales J."/>
            <person name="Bateman A."/>
            <person name="Chiu C.H."/>
            <person name="Tang P."/>
            <person name="Hegemann P."/>
            <person name="Fromm H."/>
            <person name="Raoult D."/>
            <person name="Greub G."/>
            <person name="Miranda-Saavedra D."/>
            <person name="Chen N."/>
            <person name="Nash P."/>
            <person name="Ginger M.L."/>
            <person name="Horn M."/>
            <person name="Schaap P."/>
            <person name="Caler L."/>
            <person name="Loftus B."/>
        </authorList>
    </citation>
    <scope>NUCLEOTIDE SEQUENCE [LARGE SCALE GENOMIC DNA]</scope>
    <source>
        <strain evidence="7 8">Neff</strain>
    </source>
</reference>
<dbReference type="STRING" id="1257118.L8HEC2"/>
<accession>L8HEC2</accession>
<feature type="region of interest" description="Disordered" evidence="5">
    <location>
        <begin position="1"/>
        <end position="48"/>
    </location>
</feature>
<evidence type="ECO:0000256" key="2">
    <source>
        <dbReference type="ARBA" id="ARBA00006369"/>
    </source>
</evidence>
<keyword evidence="8" id="KW-1185">Reference proteome</keyword>
<dbReference type="VEuPathDB" id="AmoebaDB:ACA1_361260"/>
<dbReference type="OrthoDB" id="1638493at2759"/>
<dbReference type="OMA" id="YRHRHLM"/>
<dbReference type="PROSITE" id="PS50833">
    <property type="entry name" value="BRIX"/>
    <property type="match status" value="1"/>
</dbReference>
<dbReference type="GeneID" id="14924060"/>
<comment type="subcellular location">
    <subcellularLocation>
        <location evidence="1">Nucleus</location>
        <location evidence="1">Nucleolus</location>
    </subcellularLocation>
</comment>
<dbReference type="AlphaFoldDB" id="L8HEC2"/>
<dbReference type="InterPro" id="IPR007109">
    <property type="entry name" value="Brix"/>
</dbReference>
<comment type="similarity">
    <text evidence="2">Belongs to the BRX1 family.</text>
</comment>
<proteinExistence type="inferred from homology"/>
<evidence type="ECO:0000259" key="6">
    <source>
        <dbReference type="PROSITE" id="PS50833"/>
    </source>
</evidence>
<keyword evidence="4" id="KW-0539">Nucleus</keyword>
<evidence type="ECO:0000313" key="7">
    <source>
        <dbReference type="EMBL" id="ELR23088.1"/>
    </source>
</evidence>
<dbReference type="GO" id="GO:0000027">
    <property type="term" value="P:ribosomal large subunit assembly"/>
    <property type="evidence" value="ECO:0007669"/>
    <property type="project" value="TreeGrafter"/>
</dbReference>
<evidence type="ECO:0000256" key="4">
    <source>
        <dbReference type="ARBA" id="ARBA00023242"/>
    </source>
</evidence>
<evidence type="ECO:0000313" key="8">
    <source>
        <dbReference type="Proteomes" id="UP000011083"/>
    </source>
</evidence>
<dbReference type="GO" id="GO:0005730">
    <property type="term" value="C:nucleolus"/>
    <property type="evidence" value="ECO:0007669"/>
    <property type="project" value="UniProtKB-SubCell"/>
</dbReference>
<dbReference type="EMBL" id="KB007867">
    <property type="protein sequence ID" value="ELR23088.1"/>
    <property type="molecule type" value="Genomic_DNA"/>
</dbReference>
<feature type="compositionally biased region" description="Basic and acidic residues" evidence="5">
    <location>
        <begin position="23"/>
        <end position="48"/>
    </location>
</feature>
<feature type="domain" description="Brix" evidence="6">
    <location>
        <begin position="55"/>
        <end position="236"/>
    </location>
</feature>
<evidence type="ECO:0000256" key="5">
    <source>
        <dbReference type="SAM" id="MobiDB-lite"/>
    </source>
</evidence>
<dbReference type="GO" id="GO:0019843">
    <property type="term" value="F:rRNA binding"/>
    <property type="evidence" value="ECO:0007669"/>
    <property type="project" value="InterPro"/>
</dbReference>
<name>L8HEC2_ACACF</name>
<keyword evidence="3" id="KW-0690">Ribosome biogenesis</keyword>
<dbReference type="Pfam" id="PF04427">
    <property type="entry name" value="Brix"/>
    <property type="match status" value="1"/>
</dbReference>